<organism evidence="8 9">
    <name type="scientific">Maribellus comscasis</name>
    <dbReference type="NCBI Taxonomy" id="2681766"/>
    <lineage>
        <taxon>Bacteria</taxon>
        <taxon>Pseudomonadati</taxon>
        <taxon>Bacteroidota</taxon>
        <taxon>Bacteroidia</taxon>
        <taxon>Marinilabiliales</taxon>
        <taxon>Prolixibacteraceae</taxon>
        <taxon>Maribellus</taxon>
    </lineage>
</organism>
<comment type="subcellular location">
    <subcellularLocation>
        <location evidence="6">Cytoplasm</location>
    </subcellularLocation>
</comment>
<keyword evidence="4 6" id="KW-0949">S-adenosyl-L-methionine</keyword>
<keyword evidence="3 6" id="KW-0808">Transferase</keyword>
<name>A0A6I6JLX0_9BACT</name>
<dbReference type="Pfam" id="PF09674">
    <property type="entry name" value="DUF2400"/>
    <property type="match status" value="1"/>
</dbReference>
<gene>
    <name evidence="8" type="ORF">GM418_09355</name>
</gene>
<dbReference type="InterPro" id="IPR050210">
    <property type="entry name" value="tRNA_Adenine-N(6)_MTase"/>
</dbReference>
<protein>
    <recommendedName>
        <fullName evidence="6">tRNA1(Val) (adenine(37)-N6)-methyltransferase</fullName>
        <ecNumber evidence="6">2.1.1.223</ecNumber>
    </recommendedName>
    <alternativeName>
        <fullName evidence="6">tRNA m6A37 methyltransferase</fullName>
    </alternativeName>
</protein>
<dbReference type="PROSITE" id="PS00092">
    <property type="entry name" value="N6_MTASE"/>
    <property type="match status" value="1"/>
</dbReference>
<dbReference type="GO" id="GO:0003676">
    <property type="term" value="F:nucleic acid binding"/>
    <property type="evidence" value="ECO:0007669"/>
    <property type="project" value="InterPro"/>
</dbReference>
<evidence type="ECO:0000256" key="6">
    <source>
        <dbReference type="HAMAP-Rule" id="MF_01872"/>
    </source>
</evidence>
<keyword evidence="1 6" id="KW-0963">Cytoplasm</keyword>
<dbReference type="AlphaFoldDB" id="A0A6I6JLX0"/>
<keyword evidence="2 6" id="KW-0489">Methyltransferase</keyword>
<dbReference type="EMBL" id="CP046401">
    <property type="protein sequence ID" value="QGY43855.1"/>
    <property type="molecule type" value="Genomic_DNA"/>
</dbReference>
<dbReference type="PANTHER" id="PTHR47739">
    <property type="entry name" value="TRNA1(VAL) (ADENINE(37)-N6)-METHYLTRANSFERASE"/>
    <property type="match status" value="1"/>
</dbReference>
<dbReference type="KEGG" id="mcos:GM418_09355"/>
<dbReference type="InterPro" id="IPR002052">
    <property type="entry name" value="DNA_methylase_N6_adenine_CS"/>
</dbReference>
<dbReference type="GO" id="GO:0008033">
    <property type="term" value="P:tRNA processing"/>
    <property type="evidence" value="ECO:0007669"/>
    <property type="project" value="UniProtKB-UniRule"/>
</dbReference>
<proteinExistence type="inferred from homology"/>
<comment type="function">
    <text evidence="6">Specifically methylates the adenine in position 37 of tRNA(1)(Val) (anticodon cmo5UAC).</text>
</comment>
<dbReference type="InterPro" id="IPR029063">
    <property type="entry name" value="SAM-dependent_MTases_sf"/>
</dbReference>
<dbReference type="Pfam" id="PF05175">
    <property type="entry name" value="MTS"/>
    <property type="match status" value="1"/>
</dbReference>
<comment type="catalytic activity">
    <reaction evidence="6">
        <text>adenosine(37) in tRNA1(Val) + S-adenosyl-L-methionine = N(6)-methyladenosine(37) in tRNA1(Val) + S-adenosyl-L-homocysteine + H(+)</text>
        <dbReference type="Rhea" id="RHEA:43160"/>
        <dbReference type="Rhea" id="RHEA-COMP:10369"/>
        <dbReference type="Rhea" id="RHEA-COMP:10370"/>
        <dbReference type="ChEBI" id="CHEBI:15378"/>
        <dbReference type="ChEBI" id="CHEBI:57856"/>
        <dbReference type="ChEBI" id="CHEBI:59789"/>
        <dbReference type="ChEBI" id="CHEBI:74411"/>
        <dbReference type="ChEBI" id="CHEBI:74449"/>
        <dbReference type="EC" id="2.1.1.223"/>
    </reaction>
</comment>
<sequence length="336" mass="38208">MFLRWMIRNDNRAVVFGIWNGIPASELMLPLDVHTGNVARKLGILHRKSNDWKAVEEVTQTLRKFYPADSIKYDFALFGLGAFEKFENFIDLASLQKIMGRNNYFWFKQFLVIQEKAAMKVGTDGVLLGAWIDVQNEQKILDIGTGTGVIALMLAQRTLAQITGIEIEKNAAEEAGQNCKNSPWPQRIQIKHTSFQDFAKTADFNFDLIISNPPFFTNDKKSKDNKLAIAKHNDLLSFDELLSGSDKRLKDTGKLAVILPVSQAKKLIEKANQKGLHLIRLTEVKPTPDKEANRFLMEFSKSYAEIKKDGLTIFEKGGKNFSTTYKNLTKDFYLNF</sequence>
<feature type="domain" description="Methyltransferase small" evidence="7">
    <location>
        <begin position="128"/>
        <end position="258"/>
    </location>
</feature>
<keyword evidence="9" id="KW-1185">Reference proteome</keyword>
<accession>A0A6I6JLX0</accession>
<evidence type="ECO:0000313" key="8">
    <source>
        <dbReference type="EMBL" id="QGY43855.1"/>
    </source>
</evidence>
<dbReference type="SUPFAM" id="SSF53335">
    <property type="entry name" value="S-adenosyl-L-methionine-dependent methyltransferases"/>
    <property type="match status" value="1"/>
</dbReference>
<comment type="similarity">
    <text evidence="6">Belongs to the methyltransferase superfamily. tRNA (adenine-N(6)-)-methyltransferase family.</text>
</comment>
<dbReference type="GO" id="GO:0032259">
    <property type="term" value="P:methylation"/>
    <property type="evidence" value="ECO:0007669"/>
    <property type="project" value="UniProtKB-KW"/>
</dbReference>
<dbReference type="CDD" id="cd02440">
    <property type="entry name" value="AdoMet_MTases"/>
    <property type="match status" value="1"/>
</dbReference>
<dbReference type="InterPro" id="IPR007848">
    <property type="entry name" value="Small_mtfrase_dom"/>
</dbReference>
<evidence type="ECO:0000256" key="2">
    <source>
        <dbReference type="ARBA" id="ARBA00022603"/>
    </source>
</evidence>
<dbReference type="Gene3D" id="3.40.50.150">
    <property type="entry name" value="Vaccinia Virus protein VP39"/>
    <property type="match status" value="1"/>
</dbReference>
<reference evidence="8 9" key="1">
    <citation type="submission" date="2019-11" db="EMBL/GenBank/DDBJ databases">
        <authorList>
            <person name="Zheng R.K."/>
            <person name="Sun C.M."/>
        </authorList>
    </citation>
    <scope>NUCLEOTIDE SEQUENCE [LARGE SCALE GENOMIC DNA]</scope>
    <source>
        <strain evidence="8 9">WC007</strain>
    </source>
</reference>
<evidence type="ECO:0000313" key="9">
    <source>
        <dbReference type="Proteomes" id="UP000428260"/>
    </source>
</evidence>
<dbReference type="PRINTS" id="PR00507">
    <property type="entry name" value="N12N6MTFRASE"/>
</dbReference>
<dbReference type="HAMAP" id="MF_01872">
    <property type="entry name" value="tRNA_methyltr_YfiC"/>
    <property type="match status" value="1"/>
</dbReference>
<dbReference type="Proteomes" id="UP000428260">
    <property type="component" value="Chromosome"/>
</dbReference>
<evidence type="ECO:0000256" key="3">
    <source>
        <dbReference type="ARBA" id="ARBA00022679"/>
    </source>
</evidence>
<dbReference type="GO" id="GO:0005737">
    <property type="term" value="C:cytoplasm"/>
    <property type="evidence" value="ECO:0007669"/>
    <property type="project" value="UniProtKB-SubCell"/>
</dbReference>
<dbReference type="InterPro" id="IPR014127">
    <property type="entry name" value="CHP02757"/>
</dbReference>
<evidence type="ECO:0000256" key="1">
    <source>
        <dbReference type="ARBA" id="ARBA00022490"/>
    </source>
</evidence>
<dbReference type="InterPro" id="IPR022882">
    <property type="entry name" value="tRNA_adenine-N6_MeTrfase"/>
</dbReference>
<dbReference type="EC" id="2.1.1.223" evidence="6"/>
<dbReference type="PANTHER" id="PTHR47739:SF1">
    <property type="entry name" value="TRNA1(VAL) (ADENINE(37)-N6)-METHYLTRANSFERASE"/>
    <property type="match status" value="1"/>
</dbReference>
<evidence type="ECO:0000256" key="4">
    <source>
        <dbReference type="ARBA" id="ARBA00022691"/>
    </source>
</evidence>
<evidence type="ECO:0000256" key="5">
    <source>
        <dbReference type="ARBA" id="ARBA00022694"/>
    </source>
</evidence>
<keyword evidence="5 6" id="KW-0819">tRNA processing</keyword>
<dbReference type="GO" id="GO:0016430">
    <property type="term" value="F:tRNA (adenine-N6)-methyltransferase activity"/>
    <property type="evidence" value="ECO:0007669"/>
    <property type="project" value="UniProtKB-UniRule"/>
</dbReference>
<evidence type="ECO:0000259" key="7">
    <source>
        <dbReference type="Pfam" id="PF05175"/>
    </source>
</evidence>